<dbReference type="PATRIC" id="fig|324602.8.peg.2626"/>
<keyword evidence="1 2" id="KW-0597">Phosphoprotein</keyword>
<evidence type="ECO:0000256" key="1">
    <source>
        <dbReference type="ARBA" id="ARBA00022553"/>
    </source>
</evidence>
<dbReference type="InParanoid" id="A9WGJ6"/>
<dbReference type="PANTHER" id="PTHR44591:SF21">
    <property type="entry name" value="TWO-COMPONENT RESPONSE REGULATOR"/>
    <property type="match status" value="1"/>
</dbReference>
<dbReference type="Proteomes" id="UP000002008">
    <property type="component" value="Chromosome"/>
</dbReference>
<dbReference type="Gene3D" id="3.40.50.2300">
    <property type="match status" value="1"/>
</dbReference>
<accession>A9WGJ6</accession>
<dbReference type="STRING" id="324602.Caur_2319"/>
<dbReference type="InterPro" id="IPR001789">
    <property type="entry name" value="Sig_transdc_resp-reg_receiver"/>
</dbReference>
<dbReference type="PROSITE" id="PS50110">
    <property type="entry name" value="RESPONSE_REGULATORY"/>
    <property type="match status" value="1"/>
</dbReference>
<dbReference type="EMBL" id="CP000909">
    <property type="protein sequence ID" value="ABY35528.1"/>
    <property type="molecule type" value="Genomic_DNA"/>
</dbReference>
<feature type="modified residue" description="4-aspartylphosphate" evidence="2">
    <location>
        <position position="54"/>
    </location>
</feature>
<evidence type="ECO:0000259" key="4">
    <source>
        <dbReference type="PROSITE" id="PS50110"/>
    </source>
</evidence>
<dbReference type="KEGG" id="cau:Caur_2319"/>
<dbReference type="EnsemblBacteria" id="ABY35528">
    <property type="protein sequence ID" value="ABY35528"/>
    <property type="gene ID" value="Caur_2319"/>
</dbReference>
<dbReference type="SUPFAM" id="SSF52172">
    <property type="entry name" value="CheY-like"/>
    <property type="match status" value="1"/>
</dbReference>
<evidence type="ECO:0000313" key="5">
    <source>
        <dbReference type="EMBL" id="ABY35528.1"/>
    </source>
</evidence>
<protein>
    <submittedName>
        <fullName evidence="5">Response regulator receiver</fullName>
    </submittedName>
</protein>
<dbReference type="eggNOG" id="COG0784">
    <property type="taxonomic scope" value="Bacteria"/>
</dbReference>
<dbReference type="RefSeq" id="WP_012258182.1">
    <property type="nucleotide sequence ID" value="NC_010175.1"/>
</dbReference>
<dbReference type="GO" id="GO:0032993">
    <property type="term" value="C:protein-DNA complex"/>
    <property type="evidence" value="ECO:0000318"/>
    <property type="project" value="GO_Central"/>
</dbReference>
<dbReference type="Pfam" id="PF03259">
    <property type="entry name" value="Robl_LC7"/>
    <property type="match status" value="1"/>
</dbReference>
<dbReference type="SUPFAM" id="SSF103196">
    <property type="entry name" value="Roadblock/LC7 domain"/>
    <property type="match status" value="1"/>
</dbReference>
<dbReference type="GO" id="GO:0000156">
    <property type="term" value="F:phosphorelay response regulator activity"/>
    <property type="evidence" value="ECO:0000318"/>
    <property type="project" value="GO_Central"/>
</dbReference>
<dbReference type="AlphaFoldDB" id="A9WGJ6"/>
<sequence>MPKRILVVDDDPNIRRLVSLALTEDTPYEVSDVSSAEAALLHISRQPVDLLFTDVRMPGMSGIELIQRVRQLDPGTAVVVFTISPEDLSPQLKTELQIDYVLTKPATAEQLRLAATTLLDPIKPAAASRPEAPAGETSGGSRFSQRLAMLRSRQPVQSASTGSSNVAMRLTPHQSGRSGRSYSEAQLERMRQSLKDLALAPDVQCAILADMSGLVLSHWSRRRDINVTVVAALAAGNTLALAEIGRHLGQQRPGHLVIHEGQDQNIIMASVDDLILLLAIGANASLGWARIAALRACEEMARIAHSE</sequence>
<proteinExistence type="predicted"/>
<dbReference type="Pfam" id="PF00072">
    <property type="entry name" value="Response_reg"/>
    <property type="match status" value="1"/>
</dbReference>
<organism evidence="5 6">
    <name type="scientific">Chloroflexus aurantiacus (strain ATCC 29366 / DSM 635 / J-10-fl)</name>
    <dbReference type="NCBI Taxonomy" id="324602"/>
    <lineage>
        <taxon>Bacteria</taxon>
        <taxon>Bacillati</taxon>
        <taxon>Chloroflexota</taxon>
        <taxon>Chloroflexia</taxon>
        <taxon>Chloroflexales</taxon>
        <taxon>Chloroflexineae</taxon>
        <taxon>Chloroflexaceae</taxon>
        <taxon>Chloroflexus</taxon>
    </lineage>
</organism>
<dbReference type="Gene3D" id="3.30.450.30">
    <property type="entry name" value="Dynein light chain 2a, cytoplasmic"/>
    <property type="match status" value="1"/>
</dbReference>
<keyword evidence="6" id="KW-1185">Reference proteome</keyword>
<dbReference type="SMART" id="SM00960">
    <property type="entry name" value="Robl_LC7"/>
    <property type="match status" value="1"/>
</dbReference>
<dbReference type="InterPro" id="IPR050595">
    <property type="entry name" value="Bact_response_regulator"/>
</dbReference>
<feature type="region of interest" description="Disordered" evidence="3">
    <location>
        <begin position="154"/>
        <end position="185"/>
    </location>
</feature>
<dbReference type="GO" id="GO:0005829">
    <property type="term" value="C:cytosol"/>
    <property type="evidence" value="ECO:0000318"/>
    <property type="project" value="GO_Central"/>
</dbReference>
<dbReference type="HOGENOM" id="CLU_914299_0_0_0"/>
<dbReference type="GO" id="GO:0006355">
    <property type="term" value="P:regulation of DNA-templated transcription"/>
    <property type="evidence" value="ECO:0000318"/>
    <property type="project" value="GO_Central"/>
</dbReference>
<name>A9WGJ6_CHLAA</name>
<dbReference type="InterPro" id="IPR011006">
    <property type="entry name" value="CheY-like_superfamily"/>
</dbReference>
<dbReference type="InterPro" id="IPR004942">
    <property type="entry name" value="Roadblock/LAMTOR2_dom"/>
</dbReference>
<dbReference type="GO" id="GO:0000976">
    <property type="term" value="F:transcription cis-regulatory region binding"/>
    <property type="evidence" value="ECO:0000318"/>
    <property type="project" value="GO_Central"/>
</dbReference>
<feature type="compositionally biased region" description="Polar residues" evidence="3">
    <location>
        <begin position="154"/>
        <end position="184"/>
    </location>
</feature>
<gene>
    <name evidence="5" type="ordered locus">Caur_2319</name>
</gene>
<evidence type="ECO:0000256" key="3">
    <source>
        <dbReference type="SAM" id="MobiDB-lite"/>
    </source>
</evidence>
<evidence type="ECO:0000313" key="6">
    <source>
        <dbReference type="Proteomes" id="UP000002008"/>
    </source>
</evidence>
<reference evidence="6" key="1">
    <citation type="journal article" date="2011" name="BMC Genomics">
        <title>Complete genome sequence of the filamentous anoxygenic phototrophic bacterium Chloroflexus aurantiacus.</title>
        <authorList>
            <person name="Tang K.H."/>
            <person name="Barry K."/>
            <person name="Chertkov O."/>
            <person name="Dalin E."/>
            <person name="Han C.S."/>
            <person name="Hauser L.J."/>
            <person name="Honchak B.M."/>
            <person name="Karbach L.E."/>
            <person name="Land M.L."/>
            <person name="Lapidus A."/>
            <person name="Larimer F.W."/>
            <person name="Mikhailova N."/>
            <person name="Pitluck S."/>
            <person name="Pierson B.K."/>
            <person name="Blankenship R.E."/>
        </authorList>
    </citation>
    <scope>NUCLEOTIDE SEQUENCE [LARGE SCALE GENOMIC DNA]</scope>
    <source>
        <strain evidence="6">ATCC 29366 / DSM 635 / J-10-fl</strain>
    </source>
</reference>
<feature type="domain" description="Response regulatory" evidence="4">
    <location>
        <begin position="4"/>
        <end position="119"/>
    </location>
</feature>
<dbReference type="SMART" id="SM00448">
    <property type="entry name" value="REC"/>
    <property type="match status" value="1"/>
</dbReference>
<dbReference type="PANTHER" id="PTHR44591">
    <property type="entry name" value="STRESS RESPONSE REGULATOR PROTEIN 1"/>
    <property type="match status" value="1"/>
</dbReference>
<evidence type="ECO:0000256" key="2">
    <source>
        <dbReference type="PROSITE-ProRule" id="PRU00169"/>
    </source>
</evidence>